<keyword evidence="2" id="KW-0472">Membrane</keyword>
<dbReference type="EMBL" id="LAIU01000001">
    <property type="protein sequence ID" value="KKB26570.1"/>
    <property type="molecule type" value="Genomic_DNA"/>
</dbReference>
<evidence type="ECO:0000313" key="4">
    <source>
        <dbReference type="Proteomes" id="UP000033530"/>
    </source>
</evidence>
<reference evidence="3 4" key="1">
    <citation type="submission" date="2015-03" db="EMBL/GenBank/DDBJ databases">
        <title>Draft Genome Sequence of S. carnosus subsp. utilis LTH 7013, Isolated from South Tirolean Ham.</title>
        <authorList>
            <person name="Mueller A."/>
            <person name="Huptas C."/>
            <person name="Wenning M."/>
            <person name="Weiss A."/>
            <person name="Schmidt H."/>
        </authorList>
    </citation>
    <scope>NUCLEOTIDE SEQUENCE [LARGE SCALE GENOMIC DNA]</scope>
    <source>
        <strain evidence="3 4">LTH7013</strain>
    </source>
</reference>
<dbReference type="RefSeq" id="WP_046099516.1">
    <property type="nucleotide sequence ID" value="NZ_CP015552.1"/>
</dbReference>
<dbReference type="AlphaFoldDB" id="A0AAJ0JRC2"/>
<feature type="transmembrane region" description="Helical" evidence="2">
    <location>
        <begin position="7"/>
        <end position="26"/>
    </location>
</feature>
<keyword evidence="2" id="KW-0812">Transmembrane</keyword>
<evidence type="ECO:0000256" key="2">
    <source>
        <dbReference type="SAM" id="Phobius"/>
    </source>
</evidence>
<feature type="transmembrane region" description="Helical" evidence="2">
    <location>
        <begin position="32"/>
        <end position="52"/>
    </location>
</feature>
<comment type="caution">
    <text evidence="3">The sequence shown here is derived from an EMBL/GenBank/DDBJ whole genome shotgun (WGS) entry which is preliminary data.</text>
</comment>
<evidence type="ECO:0000313" key="3">
    <source>
        <dbReference type="EMBL" id="KKB26570.1"/>
    </source>
</evidence>
<sequence>MGFAEILTLIFIVLKLTNVIDWSWWLVLLPEIIALSIYIIYFVVGIIWIFTADKRLERKVMKKYKHAAKRTRNKQKEYEERRKRQFDNSKLEKHVESELDKHFKE</sequence>
<organism evidence="3 4">
    <name type="scientific">Staphylococcus carnosus</name>
    <dbReference type="NCBI Taxonomy" id="1281"/>
    <lineage>
        <taxon>Bacteria</taxon>
        <taxon>Bacillati</taxon>
        <taxon>Bacillota</taxon>
        <taxon>Bacilli</taxon>
        <taxon>Bacillales</taxon>
        <taxon>Staphylococcaceae</taxon>
        <taxon>Staphylococcus</taxon>
    </lineage>
</organism>
<feature type="compositionally biased region" description="Basic and acidic residues" evidence="1">
    <location>
        <begin position="74"/>
        <end position="105"/>
    </location>
</feature>
<evidence type="ECO:0008006" key="5">
    <source>
        <dbReference type="Google" id="ProtNLM"/>
    </source>
</evidence>
<proteinExistence type="predicted"/>
<feature type="region of interest" description="Disordered" evidence="1">
    <location>
        <begin position="67"/>
        <end position="105"/>
    </location>
</feature>
<name>A0AAJ0JRC2_STACA</name>
<evidence type="ECO:0000256" key="1">
    <source>
        <dbReference type="SAM" id="MobiDB-lite"/>
    </source>
</evidence>
<protein>
    <recommendedName>
        <fullName evidence="5">Transmembrane Fragile-X-F protein</fullName>
    </recommendedName>
</protein>
<gene>
    <name evidence="3" type="ORF">VV61_03530</name>
</gene>
<keyword evidence="2" id="KW-1133">Transmembrane helix</keyword>
<dbReference type="Proteomes" id="UP000033530">
    <property type="component" value="Unassembled WGS sequence"/>
</dbReference>
<accession>A0AAJ0JRC2</accession>